<dbReference type="EMBL" id="CP019655">
    <property type="protein sequence ID" value="AVF26505.1"/>
    <property type="molecule type" value="Genomic_DNA"/>
</dbReference>
<dbReference type="InterPro" id="IPR049490">
    <property type="entry name" value="C883_1060-like_KR_N"/>
</dbReference>
<gene>
    <name evidence="9" type="ORF">ERICIII_02345</name>
</gene>
<evidence type="ECO:0000256" key="6">
    <source>
        <dbReference type="ARBA" id="ARBA00023268"/>
    </source>
</evidence>
<keyword evidence="4" id="KW-0276">Fatty acid metabolism</keyword>
<dbReference type="Gene3D" id="3.30.70.3290">
    <property type="match status" value="1"/>
</dbReference>
<dbReference type="Pfam" id="PF21394">
    <property type="entry name" value="Beta-ketacyl_N"/>
    <property type="match status" value="1"/>
</dbReference>
<evidence type="ECO:0000256" key="1">
    <source>
        <dbReference type="ARBA" id="ARBA00022450"/>
    </source>
</evidence>
<dbReference type="Gene3D" id="3.40.50.720">
    <property type="entry name" value="NAD(P)-binding Rossmann-like Domain"/>
    <property type="match status" value="1"/>
</dbReference>
<dbReference type="PANTHER" id="PTHR43775">
    <property type="entry name" value="FATTY ACID SYNTHASE"/>
    <property type="match status" value="1"/>
</dbReference>
<dbReference type="SMART" id="SM00822">
    <property type="entry name" value="PKS_KR"/>
    <property type="match status" value="1"/>
</dbReference>
<keyword evidence="3" id="KW-0808">Transferase</keyword>
<dbReference type="Pfam" id="PF08659">
    <property type="entry name" value="KR"/>
    <property type="match status" value="1"/>
</dbReference>
<organism evidence="9 10">
    <name type="scientific">Paenibacillus larvae subsp. larvae</name>
    <dbReference type="NCBI Taxonomy" id="147375"/>
    <lineage>
        <taxon>Bacteria</taxon>
        <taxon>Bacillati</taxon>
        <taxon>Bacillota</taxon>
        <taxon>Bacilli</taxon>
        <taxon>Bacillales</taxon>
        <taxon>Paenibacillaceae</taxon>
        <taxon>Paenibacillus</taxon>
    </lineage>
</organism>
<dbReference type="RefSeq" id="WP_104932686.1">
    <property type="nucleotide sequence ID" value="NZ_CP019655.1"/>
</dbReference>
<dbReference type="Proteomes" id="UP000239833">
    <property type="component" value="Chromosome"/>
</dbReference>
<proteinExistence type="predicted"/>
<dbReference type="Pfam" id="PF00698">
    <property type="entry name" value="Acyl_transf_1"/>
    <property type="match status" value="1"/>
</dbReference>
<dbReference type="InterPro" id="IPR014030">
    <property type="entry name" value="Ketoacyl_synth_N"/>
</dbReference>
<dbReference type="CDD" id="cd00833">
    <property type="entry name" value="PKS"/>
    <property type="match status" value="1"/>
</dbReference>
<dbReference type="SUPFAM" id="SSF55048">
    <property type="entry name" value="Probable ACP-binding domain of malonyl-CoA ACP transacylase"/>
    <property type="match status" value="1"/>
</dbReference>
<evidence type="ECO:0000259" key="7">
    <source>
        <dbReference type="PROSITE" id="PS50075"/>
    </source>
</evidence>
<evidence type="ECO:0000313" key="9">
    <source>
        <dbReference type="EMBL" id="AVF26505.1"/>
    </source>
</evidence>
<evidence type="ECO:0000256" key="2">
    <source>
        <dbReference type="ARBA" id="ARBA00022553"/>
    </source>
</evidence>
<keyword evidence="6" id="KW-0511">Multifunctional enzyme</keyword>
<dbReference type="SUPFAM" id="SSF47336">
    <property type="entry name" value="ACP-like"/>
    <property type="match status" value="1"/>
</dbReference>
<dbReference type="InterPro" id="IPR016035">
    <property type="entry name" value="Acyl_Trfase/lysoPLipase"/>
</dbReference>
<evidence type="ECO:0000313" key="10">
    <source>
        <dbReference type="Proteomes" id="UP000239833"/>
    </source>
</evidence>
<dbReference type="FunFam" id="3.40.47.10:FF:000042">
    <property type="entry name" value="Polyketide synthase Pks13"/>
    <property type="match status" value="1"/>
</dbReference>
<dbReference type="InterPro" id="IPR014031">
    <property type="entry name" value="Ketoacyl_synth_C"/>
</dbReference>
<feature type="domain" description="Carrier" evidence="7">
    <location>
        <begin position="1418"/>
        <end position="1493"/>
    </location>
</feature>
<dbReference type="SUPFAM" id="SSF52151">
    <property type="entry name" value="FabD/lysophospholipase-like"/>
    <property type="match status" value="1"/>
</dbReference>
<dbReference type="InterPro" id="IPR036291">
    <property type="entry name" value="NAD(P)-bd_dom_sf"/>
</dbReference>
<dbReference type="GO" id="GO:0004312">
    <property type="term" value="F:fatty acid synthase activity"/>
    <property type="evidence" value="ECO:0007669"/>
    <property type="project" value="TreeGrafter"/>
</dbReference>
<dbReference type="InterPro" id="IPR013968">
    <property type="entry name" value="PKS_KR"/>
</dbReference>
<dbReference type="Pfam" id="PF00109">
    <property type="entry name" value="ketoacyl-synt"/>
    <property type="match status" value="1"/>
</dbReference>
<dbReference type="InterPro" id="IPR050091">
    <property type="entry name" value="PKS_NRPS_Biosynth_Enz"/>
</dbReference>
<dbReference type="Gene3D" id="3.30.70.250">
    <property type="entry name" value="Malonyl-CoA ACP transacylase, ACP-binding"/>
    <property type="match status" value="1"/>
</dbReference>
<evidence type="ECO:0000256" key="3">
    <source>
        <dbReference type="ARBA" id="ARBA00022679"/>
    </source>
</evidence>
<protein>
    <submittedName>
        <fullName evidence="9">Putative polyketide synthase subunit</fullName>
    </submittedName>
</protein>
<dbReference type="InterPro" id="IPR001227">
    <property type="entry name" value="Ac_transferase_dom_sf"/>
</dbReference>
<accession>A0A2L1U0Q3</accession>
<dbReference type="InterPro" id="IPR014043">
    <property type="entry name" value="Acyl_transferase_dom"/>
</dbReference>
<dbReference type="Gene3D" id="3.40.47.10">
    <property type="match status" value="1"/>
</dbReference>
<dbReference type="SUPFAM" id="SSF53901">
    <property type="entry name" value="Thiolase-like"/>
    <property type="match status" value="1"/>
</dbReference>
<dbReference type="InterPro" id="IPR009081">
    <property type="entry name" value="PP-bd_ACP"/>
</dbReference>
<evidence type="ECO:0000256" key="4">
    <source>
        <dbReference type="ARBA" id="ARBA00022832"/>
    </source>
</evidence>
<dbReference type="SUPFAM" id="SSF51735">
    <property type="entry name" value="NAD(P)-binding Rossmann-fold domains"/>
    <property type="match status" value="2"/>
</dbReference>
<keyword evidence="1" id="KW-0596">Phosphopantetheine</keyword>
<dbReference type="SMART" id="SM00827">
    <property type="entry name" value="PKS_AT"/>
    <property type="match status" value="1"/>
</dbReference>
<evidence type="ECO:0000259" key="8">
    <source>
        <dbReference type="PROSITE" id="PS52004"/>
    </source>
</evidence>
<dbReference type="InterPro" id="IPR016036">
    <property type="entry name" value="Malonyl_transacylase_ACP-bd"/>
</dbReference>
<reference evidence="10" key="1">
    <citation type="submission" date="2017-02" db="EMBL/GenBank/DDBJ databases">
        <title>Delineation of Paenibacillus larvae strains originating from foulbrood outbreaks.</title>
        <authorList>
            <person name="Beims H."/>
            <person name="Bunk B."/>
            <person name="Sproeer C."/>
            <person name="Mohr K.I."/>
            <person name="Pradella S."/>
            <person name="Guenther G."/>
            <person name="Rohde M."/>
            <person name="von der Ohe W."/>
            <person name="Steinert M."/>
        </authorList>
    </citation>
    <scope>NUCLEOTIDE SEQUENCE [LARGE SCALE GENOMIC DNA]</scope>
    <source>
        <strain evidence="10">Eric_III</strain>
    </source>
</reference>
<dbReference type="Pfam" id="PF00550">
    <property type="entry name" value="PP-binding"/>
    <property type="match status" value="1"/>
</dbReference>
<dbReference type="Gene3D" id="1.10.1200.10">
    <property type="entry name" value="ACP-like"/>
    <property type="match status" value="1"/>
</dbReference>
<evidence type="ECO:0000256" key="5">
    <source>
        <dbReference type="ARBA" id="ARBA00023098"/>
    </source>
</evidence>
<dbReference type="PANTHER" id="PTHR43775:SF51">
    <property type="entry name" value="INACTIVE PHENOLPHTHIOCEROL SYNTHESIS POLYKETIDE SYNTHASE TYPE I PKS1-RELATED"/>
    <property type="match status" value="1"/>
</dbReference>
<dbReference type="GO" id="GO:0006633">
    <property type="term" value="P:fatty acid biosynthetic process"/>
    <property type="evidence" value="ECO:0007669"/>
    <property type="project" value="TreeGrafter"/>
</dbReference>
<dbReference type="InterPro" id="IPR020841">
    <property type="entry name" value="PKS_Beta-ketoAc_synthase_dom"/>
</dbReference>
<dbReference type="PROSITE" id="PS52004">
    <property type="entry name" value="KS3_2"/>
    <property type="match status" value="1"/>
</dbReference>
<dbReference type="Pfam" id="PF02801">
    <property type="entry name" value="Ketoacyl-synt_C"/>
    <property type="match status" value="1"/>
</dbReference>
<dbReference type="PROSITE" id="PS50075">
    <property type="entry name" value="CARRIER"/>
    <property type="match status" value="1"/>
</dbReference>
<dbReference type="InterPro" id="IPR057326">
    <property type="entry name" value="KR_dom"/>
</dbReference>
<dbReference type="SMART" id="SM00825">
    <property type="entry name" value="PKS_KS"/>
    <property type="match status" value="1"/>
</dbReference>
<sequence>MIKDNHRTGLEIAVIGMAARFPGAKNVGQFWNNLIHGEESVTFLTDEELEQAGVKAETYQRKDYVKSCGGVLENKDSFDASFFGYTPAEAEIMNPQTRIFHECTWEALENAGYDPFRYGQRIGLFAAAGSSLDWEIITRLSGKRERLGDYASWLLDSRDFLATRVSYKMNLTGPSILLNTTCSSSLVAIDAACRSLLTGQCEIALAGGVSVSPAPKEGYIYEEGMILSPDGHCRAFDADAKGTTGGEGAGIVVLKPLEEALQDNDNVISVIKGFAVNNDGNRKIGYTAPSTIGQAEAISATISMAGIDPESITYVETHGTGTILGDPMEIKALTKAFGAKKKQFCRIGSVKTNIGHLDEAAGIAGFIKTVLALKHRTLPPSLHFNTPNPNIDFDDTPFQVNNTVSEWENTGFPLRAGVSSFGIGGTNAHVILEEAPAQPKSSADNRPQVLPLSAKTATALEQAAANLADYLKENKKIHLADIAYTLQAGRAVFEHKRWVVASNHDEAIGLLESKDASKVHTYIGADEVMPIVFMFPGQGSQYVNMGKTLYETEPAFKEEMDRCFCIMRLETDVDFMQILYPEFLTVETRSKINETQFAQPLLFTIEYSLASVLISWGIVPSAMIGHSLGEYVAACVSGVLTLEEAIRLVIKRGKLMQSMPHGSMLSIQLPESEVREMLCTEPDIHDVSIAVINSPDNCVVSGPEEAIRLLESKLTDRDYPNFRVHTSHAFHSNMMAPMIPLFAEEIKRLNMQSPTIPYLSNVSGTWIKAGEVLDQEYWCTHLLSAVRFSDGIEKLLEYDKCIFIEVGPGRSLSAFVRQQKKKTDQHRLLNIVRHPNENTPDNYHLAVQIGKLWALGVGLDWFRYHRYHDRQRIPLPSYPFEGQRYWIDIDVDQKITEQLEGHTRRVEKLDDWFYVPTWKLKRSHTCLQKDKDGISHVLLFAAENKIGDKLHRAIAKKTDVILVRPGSAFLKESSHAYTVRPQEYDDYDRLFADLKECGSLPEIIIQAWDVDSCNQSSVDCLGRESDLSMLSLMRIAKTIGGQKLDDPVEIVVLTSGIHPITETENLCPERSTVLGPVRVIPLEYVNLTCRSIDVIPSVSGVWDDKLIQIIINEAMSRLPEAVVAYRGYSRWVEDFEKISLAGSDEIPALLKKQGIYVITGGLGGMGLAIAEYLLKELRAKVILLGRTMEPAKLKKVEHLQALGGEVIVCKADAADFKQLNKAIDEGVQRFGEINGVFHAAGLPDGGLIQFRADEETERVLAPKILGTQNIYRIFQDKGLDFLLLCSSLSSILAPIGQAAYCAANSFLDSFATSHVSDESMHIISVNWDTWRDTGMAFEAEKKEKKLGGETTDFILEGGLLASEGVEVLKRILHSKLPQVIISTADLDGRMKANEKDSMLTRLLDSQVQSGQSYENRSHPEFDLEEAILKIWCEHLGYEQIGIHDNFFDLGASSLDLIQVRLKIIEKLNIGIGIVDIYTHTTISSLCKFLTGRQEVEIKQEEVVTAGQIGERGKNRLQQRKRQIRGGN</sequence>
<keyword evidence="2" id="KW-0597">Phosphoprotein</keyword>
<name>A0A2L1U0Q3_9BACL</name>
<dbReference type="InterPro" id="IPR036736">
    <property type="entry name" value="ACP-like_sf"/>
</dbReference>
<dbReference type="Gene3D" id="3.40.366.10">
    <property type="entry name" value="Malonyl-Coenzyme A Acyl Carrier Protein, domain 2"/>
    <property type="match status" value="1"/>
</dbReference>
<dbReference type="Pfam" id="PF22621">
    <property type="entry name" value="CurL-like_PKS_C"/>
    <property type="match status" value="1"/>
</dbReference>
<dbReference type="InterPro" id="IPR016039">
    <property type="entry name" value="Thiolase-like"/>
</dbReference>
<dbReference type="CDD" id="cd08953">
    <property type="entry name" value="KR_2_SDR_x"/>
    <property type="match status" value="1"/>
</dbReference>
<keyword evidence="5" id="KW-0443">Lipid metabolism</keyword>
<feature type="domain" description="Ketosynthase family 3 (KS3)" evidence="8">
    <location>
        <begin position="9"/>
        <end position="434"/>
    </location>
</feature>